<accession>A0A1I1JUL9</accession>
<keyword evidence="1" id="KW-1133">Transmembrane helix</keyword>
<organism evidence="2 3">
    <name type="scientific">Pseudoalteromonas denitrificans DSM 6059</name>
    <dbReference type="NCBI Taxonomy" id="1123010"/>
    <lineage>
        <taxon>Bacteria</taxon>
        <taxon>Pseudomonadati</taxon>
        <taxon>Pseudomonadota</taxon>
        <taxon>Gammaproteobacteria</taxon>
        <taxon>Alteromonadales</taxon>
        <taxon>Pseudoalteromonadaceae</taxon>
        <taxon>Pseudoalteromonas</taxon>
    </lineage>
</organism>
<name>A0A1I1JUL9_9GAMM</name>
<evidence type="ECO:0008006" key="4">
    <source>
        <dbReference type="Google" id="ProtNLM"/>
    </source>
</evidence>
<evidence type="ECO:0000313" key="2">
    <source>
        <dbReference type="EMBL" id="SFC52347.1"/>
    </source>
</evidence>
<sequence length="184" mass="21325">MAEFRKHALLLSFMAVLIVAKFIFVPIFDWQNKQLQSIKLLEKKQQKMTSVLTSKNETNEANTSLIKINSVGESFFFPYQTESAFKLKQQKMLETLVTKHKVQIERIAWQVITVFEDLSVKRYQLQLSIKGKTNQVVELFSAFENNEKLIDIKNFNVSFKGQRENTLGQLSGNLTLQLYVINKA</sequence>
<keyword evidence="3" id="KW-1185">Reference proteome</keyword>
<keyword evidence="1" id="KW-0812">Transmembrane</keyword>
<dbReference type="RefSeq" id="WP_091983038.1">
    <property type="nucleotide sequence ID" value="NZ_FOLO01000011.1"/>
</dbReference>
<evidence type="ECO:0000256" key="1">
    <source>
        <dbReference type="SAM" id="Phobius"/>
    </source>
</evidence>
<protein>
    <recommendedName>
        <fullName evidence="4">Type II secretion system (T2SS), protein M subtype b</fullName>
    </recommendedName>
</protein>
<dbReference type="OrthoDB" id="6309436at2"/>
<dbReference type="Proteomes" id="UP000198862">
    <property type="component" value="Unassembled WGS sequence"/>
</dbReference>
<feature type="transmembrane region" description="Helical" evidence="1">
    <location>
        <begin position="7"/>
        <end position="28"/>
    </location>
</feature>
<proteinExistence type="predicted"/>
<dbReference type="AlphaFoldDB" id="A0A1I1JUL9"/>
<dbReference type="InterPro" id="IPR014717">
    <property type="entry name" value="Transl_elong_EF1B/ribsomal_bS6"/>
</dbReference>
<evidence type="ECO:0000313" key="3">
    <source>
        <dbReference type="Proteomes" id="UP000198862"/>
    </source>
</evidence>
<dbReference type="STRING" id="1123010.SAMN02745724_01853"/>
<reference evidence="2 3" key="1">
    <citation type="submission" date="2016-10" db="EMBL/GenBank/DDBJ databases">
        <authorList>
            <person name="de Groot N.N."/>
        </authorList>
    </citation>
    <scope>NUCLEOTIDE SEQUENCE [LARGE SCALE GENOMIC DNA]</scope>
    <source>
        <strain evidence="2 3">DSM 6059</strain>
    </source>
</reference>
<dbReference type="Gene3D" id="3.30.70.60">
    <property type="match status" value="1"/>
</dbReference>
<keyword evidence="1" id="KW-0472">Membrane</keyword>
<dbReference type="EMBL" id="FOLO01000011">
    <property type="protein sequence ID" value="SFC52347.1"/>
    <property type="molecule type" value="Genomic_DNA"/>
</dbReference>
<gene>
    <name evidence="2" type="ORF">SAMN02745724_01853</name>
</gene>